<reference evidence="1 2" key="1">
    <citation type="submission" date="2014-09" db="EMBL/GenBank/DDBJ databases">
        <title>Xanthomonadaceae 3.5X direct submission.</title>
        <authorList>
            <person name="Fang T."/>
            <person name="Wang H."/>
        </authorList>
    </citation>
    <scope>NUCLEOTIDE SEQUENCE [LARGE SCALE GENOMIC DNA]</scope>
    <source>
        <strain evidence="1 2">3.5X</strain>
    </source>
</reference>
<evidence type="ECO:0000313" key="1">
    <source>
        <dbReference type="EMBL" id="KGI77252.1"/>
    </source>
</evidence>
<protein>
    <submittedName>
        <fullName evidence="1">Uncharacterized protein</fullName>
    </submittedName>
</protein>
<proteinExistence type="predicted"/>
<accession>A0A099CUE1</accession>
<dbReference type="EMBL" id="JROI01000013">
    <property type="protein sequence ID" value="KGI77252.1"/>
    <property type="molecule type" value="Genomic_DNA"/>
</dbReference>
<dbReference type="HOGENOM" id="CLU_2602568_0_0_6"/>
<name>A0A099CUE1_9GAMM</name>
<keyword evidence="2" id="KW-1185">Reference proteome</keyword>
<organism evidence="1 2">
    <name type="scientific">Oleiagrimonas soli</name>
    <dbReference type="NCBI Taxonomy" id="1543381"/>
    <lineage>
        <taxon>Bacteria</taxon>
        <taxon>Pseudomonadati</taxon>
        <taxon>Pseudomonadota</taxon>
        <taxon>Gammaproteobacteria</taxon>
        <taxon>Lysobacterales</taxon>
        <taxon>Rhodanobacteraceae</taxon>
        <taxon>Oleiagrimonas</taxon>
    </lineage>
</organism>
<dbReference type="AlphaFoldDB" id="A0A099CUE1"/>
<gene>
    <name evidence="1" type="ORF">LF63_0111715</name>
</gene>
<dbReference type="Proteomes" id="UP000029708">
    <property type="component" value="Unassembled WGS sequence"/>
</dbReference>
<evidence type="ECO:0000313" key="2">
    <source>
        <dbReference type="Proteomes" id="UP000029708"/>
    </source>
</evidence>
<comment type="caution">
    <text evidence="1">The sequence shown here is derived from an EMBL/GenBank/DDBJ whole genome shotgun (WGS) entry which is preliminary data.</text>
</comment>
<sequence>MFARRLPSFEQNIEPFVATKVAEEQHVATMDIQSKSRVIGVRRHHRLSSYVHAVCHLANGGGIRTQTISQTLHSTRSMR</sequence>